<name>A0ABN1A2N9_9SPHN</name>
<keyword evidence="2" id="KW-1185">Reference proteome</keyword>
<reference evidence="2" key="1">
    <citation type="journal article" date="2019" name="Int. J. Syst. Evol. Microbiol.">
        <title>The Global Catalogue of Microorganisms (GCM) 10K type strain sequencing project: providing services to taxonomists for standard genome sequencing and annotation.</title>
        <authorList>
            <consortium name="The Broad Institute Genomics Platform"/>
            <consortium name="The Broad Institute Genome Sequencing Center for Infectious Disease"/>
            <person name="Wu L."/>
            <person name="Ma J."/>
        </authorList>
    </citation>
    <scope>NUCLEOTIDE SEQUENCE [LARGE SCALE GENOMIC DNA]</scope>
    <source>
        <strain evidence="2">JCM 14162</strain>
    </source>
</reference>
<dbReference type="EMBL" id="BAAAEM010000002">
    <property type="protein sequence ID" value="GAA0466122.1"/>
    <property type="molecule type" value="Genomic_DNA"/>
</dbReference>
<comment type="caution">
    <text evidence="1">The sequence shown here is derived from an EMBL/GenBank/DDBJ whole genome shotgun (WGS) entry which is preliminary data.</text>
</comment>
<proteinExistence type="predicted"/>
<gene>
    <name evidence="1" type="ORF">GCM10009096_03480</name>
</gene>
<dbReference type="Proteomes" id="UP001500713">
    <property type="component" value="Unassembled WGS sequence"/>
</dbReference>
<protein>
    <submittedName>
        <fullName evidence="1">Uncharacterized protein</fullName>
    </submittedName>
</protein>
<evidence type="ECO:0000313" key="1">
    <source>
        <dbReference type="EMBL" id="GAA0466122.1"/>
    </source>
</evidence>
<organism evidence="1 2">
    <name type="scientific">Parasphingorhabdus litoris</name>
    <dbReference type="NCBI Taxonomy" id="394733"/>
    <lineage>
        <taxon>Bacteria</taxon>
        <taxon>Pseudomonadati</taxon>
        <taxon>Pseudomonadota</taxon>
        <taxon>Alphaproteobacteria</taxon>
        <taxon>Sphingomonadales</taxon>
        <taxon>Sphingomonadaceae</taxon>
        <taxon>Parasphingorhabdus</taxon>
    </lineage>
</organism>
<evidence type="ECO:0000313" key="2">
    <source>
        <dbReference type="Proteomes" id="UP001500713"/>
    </source>
</evidence>
<accession>A0ABN1A2N9</accession>
<sequence>MPTLGGEVIAVAIFQRRIVPLCALVIDNVRLYFNHMIISITKGSDRDWIKIEREDGSVVETTFPKKGIIPHDAVHFHVERELAMRAGFWGHVAGGTHPEDIQHIVKQAGHASSVRAATPDAHIVELLQAERLVECFEADMWSEPSDYQTLRNVFSAACQSSHIDPPELSDDQIDTIRSSISAFAKQWIAAEIGETFQLHWS</sequence>
<dbReference type="RefSeq" id="WP_343757613.1">
    <property type="nucleotide sequence ID" value="NZ_BAAAEM010000002.1"/>
</dbReference>